<dbReference type="SUPFAM" id="SSF117281">
    <property type="entry name" value="Kelch motif"/>
    <property type="match status" value="1"/>
</dbReference>
<evidence type="ECO:0000313" key="2">
    <source>
        <dbReference type="EMBL" id="KAL1200120.1"/>
    </source>
</evidence>
<accession>A0ABD0ZZV6</accession>
<comment type="caution">
    <text evidence="2">The sequence shown here is derived from an EMBL/GenBank/DDBJ whole genome shotgun (WGS) entry which is preliminary data.</text>
</comment>
<dbReference type="Gene3D" id="2.120.10.80">
    <property type="entry name" value="Kelch-type beta propeller"/>
    <property type="match status" value="1"/>
</dbReference>
<protein>
    <submittedName>
        <fullName evidence="2">F-box/kelch-repeat protein</fullName>
    </submittedName>
</protein>
<sequence>MLQPRVSPSVDVIDGKIYVIGGCRKQDIDIWGEVYDPKTQTWEPILPRTLIQLTIQKNVLPNCLVMDGKVYVNDNLFHHHLMPHVCLVEIEKVLCLIFISNGYVFWSAPKKHVNVEWKRVRGLEELSPNRHFLAVVNSIGGRVTLWWKSDVEIWCAEVSFERRGLGELWVFVEWSNHVLTFDGYSPDDFLLHSALVRY</sequence>
<dbReference type="PANTHER" id="PTHR24414">
    <property type="entry name" value="F-BOX/KELCH-REPEAT PROTEIN SKIP4"/>
    <property type="match status" value="1"/>
</dbReference>
<organism evidence="2 3">
    <name type="scientific">Cardamine amara subsp. amara</name>
    <dbReference type="NCBI Taxonomy" id="228776"/>
    <lineage>
        <taxon>Eukaryota</taxon>
        <taxon>Viridiplantae</taxon>
        <taxon>Streptophyta</taxon>
        <taxon>Embryophyta</taxon>
        <taxon>Tracheophyta</taxon>
        <taxon>Spermatophyta</taxon>
        <taxon>Magnoliopsida</taxon>
        <taxon>eudicotyledons</taxon>
        <taxon>Gunneridae</taxon>
        <taxon>Pentapetalae</taxon>
        <taxon>rosids</taxon>
        <taxon>malvids</taxon>
        <taxon>Brassicales</taxon>
        <taxon>Brassicaceae</taxon>
        <taxon>Cardamineae</taxon>
        <taxon>Cardamine</taxon>
    </lineage>
</organism>
<dbReference type="InterPro" id="IPR015915">
    <property type="entry name" value="Kelch-typ_b-propeller"/>
</dbReference>
<feature type="domain" description="FKB95-like N-terminal Kelch" evidence="1">
    <location>
        <begin position="1"/>
        <end position="179"/>
    </location>
</feature>
<dbReference type="AlphaFoldDB" id="A0ABD0ZZV6"/>
<reference evidence="2 3" key="1">
    <citation type="submission" date="2024-04" db="EMBL/GenBank/DDBJ databases">
        <title>Genome assembly C_amara_ONT_v2.</title>
        <authorList>
            <person name="Yant L."/>
            <person name="Moore C."/>
            <person name="Slenker M."/>
        </authorList>
    </citation>
    <scope>NUCLEOTIDE SEQUENCE [LARGE SCALE GENOMIC DNA]</scope>
    <source>
        <tissue evidence="2">Leaf</tissue>
    </source>
</reference>
<dbReference type="Proteomes" id="UP001558713">
    <property type="component" value="Unassembled WGS sequence"/>
</dbReference>
<name>A0ABD0ZZV6_CARAN</name>
<evidence type="ECO:0000259" key="1">
    <source>
        <dbReference type="Pfam" id="PF25210"/>
    </source>
</evidence>
<dbReference type="Pfam" id="PF25210">
    <property type="entry name" value="Kelch_FKB95"/>
    <property type="match status" value="1"/>
</dbReference>
<evidence type="ECO:0000313" key="3">
    <source>
        <dbReference type="Proteomes" id="UP001558713"/>
    </source>
</evidence>
<dbReference type="PANTHER" id="PTHR24414:SF127">
    <property type="entry name" value="F-BOX ASSOCIATED DOMAIN-CONTAINING PROTEIN"/>
    <property type="match status" value="1"/>
</dbReference>
<keyword evidence="3" id="KW-1185">Reference proteome</keyword>
<dbReference type="InterPro" id="IPR057499">
    <property type="entry name" value="Kelch_FKB95"/>
</dbReference>
<gene>
    <name evidence="2" type="ORF">V5N11_032142</name>
</gene>
<dbReference type="EMBL" id="JBANAX010000632">
    <property type="protein sequence ID" value="KAL1200120.1"/>
    <property type="molecule type" value="Genomic_DNA"/>
</dbReference>
<dbReference type="InterPro" id="IPR050354">
    <property type="entry name" value="F-box/kelch-repeat_ARATH"/>
</dbReference>
<proteinExistence type="predicted"/>